<name>A0A9P0PVC7_ACAOB</name>
<reference evidence="1" key="1">
    <citation type="submission" date="2022-03" db="EMBL/GenBank/DDBJ databases">
        <authorList>
            <person name="Sayadi A."/>
        </authorList>
    </citation>
    <scope>NUCLEOTIDE SEQUENCE</scope>
</reference>
<comment type="caution">
    <text evidence="1">The sequence shown here is derived from an EMBL/GenBank/DDBJ whole genome shotgun (WGS) entry which is preliminary data.</text>
</comment>
<dbReference type="OrthoDB" id="6608749at2759"/>
<proteinExistence type="predicted"/>
<protein>
    <submittedName>
        <fullName evidence="1">Uncharacterized protein</fullName>
    </submittedName>
</protein>
<evidence type="ECO:0000313" key="1">
    <source>
        <dbReference type="EMBL" id="CAH2000383.1"/>
    </source>
</evidence>
<evidence type="ECO:0000313" key="2">
    <source>
        <dbReference type="Proteomes" id="UP001152888"/>
    </source>
</evidence>
<dbReference type="EMBL" id="CAKOFQ010007406">
    <property type="protein sequence ID" value="CAH2000383.1"/>
    <property type="molecule type" value="Genomic_DNA"/>
</dbReference>
<accession>A0A9P0PVC7</accession>
<sequence>MAFQLRSKRKLESEPQTESLFILVRTYSVTPLRFWNTHGEEARQSIQKSASCARCFPVLLETHCSETDSSTT</sequence>
<keyword evidence="2" id="KW-1185">Reference proteome</keyword>
<organism evidence="1 2">
    <name type="scientific">Acanthoscelides obtectus</name>
    <name type="common">Bean weevil</name>
    <name type="synonym">Bruchus obtectus</name>
    <dbReference type="NCBI Taxonomy" id="200917"/>
    <lineage>
        <taxon>Eukaryota</taxon>
        <taxon>Metazoa</taxon>
        <taxon>Ecdysozoa</taxon>
        <taxon>Arthropoda</taxon>
        <taxon>Hexapoda</taxon>
        <taxon>Insecta</taxon>
        <taxon>Pterygota</taxon>
        <taxon>Neoptera</taxon>
        <taxon>Endopterygota</taxon>
        <taxon>Coleoptera</taxon>
        <taxon>Polyphaga</taxon>
        <taxon>Cucujiformia</taxon>
        <taxon>Chrysomeloidea</taxon>
        <taxon>Chrysomelidae</taxon>
        <taxon>Bruchinae</taxon>
        <taxon>Bruchini</taxon>
        <taxon>Acanthoscelides</taxon>
    </lineage>
</organism>
<dbReference type="Proteomes" id="UP001152888">
    <property type="component" value="Unassembled WGS sequence"/>
</dbReference>
<dbReference type="AlphaFoldDB" id="A0A9P0PVC7"/>
<gene>
    <name evidence="1" type="ORF">ACAOBT_LOCUS25539</name>
</gene>